<sequence>MPDTSLASAVSDPTPGEAFYLGEGYPLPFTDTIEIHFEVPVESLVKAEIYNIQGRVLAVLIDRRMPVGLHRLIWDGREDSGHRVAPGHYYCRVKIAGASQFRKLVYVR</sequence>
<organism evidence="2 3">
    <name type="scientific">Eiseniibacteriota bacterium</name>
    <dbReference type="NCBI Taxonomy" id="2212470"/>
    <lineage>
        <taxon>Bacteria</taxon>
        <taxon>Candidatus Eiseniibacteriota</taxon>
    </lineage>
</organism>
<accession>A0A948S0F4</accession>
<dbReference type="Pfam" id="PF13860">
    <property type="entry name" value="FlgD_ig"/>
    <property type="match status" value="1"/>
</dbReference>
<dbReference type="NCBIfam" id="TIGR04183">
    <property type="entry name" value="Por_Secre_tail"/>
    <property type="match status" value="1"/>
</dbReference>
<dbReference type="AlphaFoldDB" id="A0A948S0F4"/>
<dbReference type="EMBL" id="JAHJDP010000109">
    <property type="protein sequence ID" value="MBU2693043.1"/>
    <property type="molecule type" value="Genomic_DNA"/>
</dbReference>
<evidence type="ECO:0000313" key="2">
    <source>
        <dbReference type="EMBL" id="MBU2693043.1"/>
    </source>
</evidence>
<evidence type="ECO:0000313" key="3">
    <source>
        <dbReference type="Proteomes" id="UP000777784"/>
    </source>
</evidence>
<dbReference type="Gene3D" id="2.60.40.4070">
    <property type="match status" value="1"/>
</dbReference>
<proteinExistence type="predicted"/>
<dbReference type="InterPro" id="IPR026444">
    <property type="entry name" value="Secre_tail"/>
</dbReference>
<name>A0A948S0F4_UNCEI</name>
<comment type="caution">
    <text evidence="2">The sequence shown here is derived from an EMBL/GenBank/DDBJ whole genome shotgun (WGS) entry which is preliminary data.</text>
</comment>
<gene>
    <name evidence="2" type="ORF">KJ970_19175</name>
</gene>
<feature type="domain" description="FlgD/Vpr Ig-like" evidence="1">
    <location>
        <begin position="34"/>
        <end position="95"/>
    </location>
</feature>
<reference evidence="2" key="1">
    <citation type="submission" date="2021-05" db="EMBL/GenBank/DDBJ databases">
        <title>Energy efficiency and biological interactions define the core microbiome of deep oligotrophic groundwater.</title>
        <authorList>
            <person name="Mehrshad M."/>
            <person name="Lopez-Fernandez M."/>
            <person name="Bell E."/>
            <person name="Bernier-Latmani R."/>
            <person name="Bertilsson S."/>
            <person name="Dopson M."/>
        </authorList>
    </citation>
    <scope>NUCLEOTIDE SEQUENCE</scope>
    <source>
        <strain evidence="2">Modern_marine.mb.64</strain>
    </source>
</reference>
<protein>
    <submittedName>
        <fullName evidence="2">T9SS type A sorting domain-containing protein</fullName>
    </submittedName>
</protein>
<dbReference type="Proteomes" id="UP000777784">
    <property type="component" value="Unassembled WGS sequence"/>
</dbReference>
<evidence type="ECO:0000259" key="1">
    <source>
        <dbReference type="Pfam" id="PF13860"/>
    </source>
</evidence>
<dbReference type="InterPro" id="IPR025965">
    <property type="entry name" value="FlgD/Vpr_Ig-like"/>
</dbReference>